<dbReference type="EMBL" id="BKCJ010005168">
    <property type="protein sequence ID" value="GEU65267.1"/>
    <property type="molecule type" value="Genomic_DNA"/>
</dbReference>
<dbReference type="AlphaFoldDB" id="A0A6L2LWD1"/>
<evidence type="ECO:0000313" key="2">
    <source>
        <dbReference type="EMBL" id="GEU65267.1"/>
    </source>
</evidence>
<feature type="non-terminal residue" evidence="2">
    <location>
        <position position="158"/>
    </location>
</feature>
<name>A0A6L2LWD1_TANCI</name>
<reference evidence="2" key="1">
    <citation type="journal article" date="2019" name="Sci. Rep.">
        <title>Draft genome of Tanacetum cinerariifolium, the natural source of mosquito coil.</title>
        <authorList>
            <person name="Yamashiro T."/>
            <person name="Shiraishi A."/>
            <person name="Satake H."/>
            <person name="Nakayama K."/>
        </authorList>
    </citation>
    <scope>NUCLEOTIDE SEQUENCE</scope>
</reference>
<proteinExistence type="predicted"/>
<protein>
    <submittedName>
        <fullName evidence="2">Uncharacterized protein</fullName>
    </submittedName>
</protein>
<organism evidence="2">
    <name type="scientific">Tanacetum cinerariifolium</name>
    <name type="common">Dalmatian daisy</name>
    <name type="synonym">Chrysanthemum cinerariifolium</name>
    <dbReference type="NCBI Taxonomy" id="118510"/>
    <lineage>
        <taxon>Eukaryota</taxon>
        <taxon>Viridiplantae</taxon>
        <taxon>Streptophyta</taxon>
        <taxon>Embryophyta</taxon>
        <taxon>Tracheophyta</taxon>
        <taxon>Spermatophyta</taxon>
        <taxon>Magnoliopsida</taxon>
        <taxon>eudicotyledons</taxon>
        <taxon>Gunneridae</taxon>
        <taxon>Pentapetalae</taxon>
        <taxon>asterids</taxon>
        <taxon>campanulids</taxon>
        <taxon>Asterales</taxon>
        <taxon>Asteraceae</taxon>
        <taxon>Asteroideae</taxon>
        <taxon>Anthemideae</taxon>
        <taxon>Anthemidinae</taxon>
        <taxon>Tanacetum</taxon>
    </lineage>
</organism>
<comment type="caution">
    <text evidence="2">The sequence shown here is derived from an EMBL/GenBank/DDBJ whole genome shotgun (WGS) entry which is preliminary data.</text>
</comment>
<feature type="compositionally biased region" description="Acidic residues" evidence="1">
    <location>
        <begin position="45"/>
        <end position="72"/>
    </location>
</feature>
<gene>
    <name evidence="2" type="ORF">Tci_037245</name>
</gene>
<feature type="region of interest" description="Disordered" evidence="1">
    <location>
        <begin position="1"/>
        <end position="88"/>
    </location>
</feature>
<evidence type="ECO:0000256" key="1">
    <source>
        <dbReference type="SAM" id="MobiDB-lite"/>
    </source>
</evidence>
<sequence length="158" mass="17628">MKDQPLPVDASPTALSLGYIVDPDSKEDEEDPKEDPADYLATGGENDDNESSDDDDDDDDVVKDEEDKEEEEHLASVELSNVPIDDLGAPISIDTELGGYVREFETRVRHDTDEIYMREAWVRATDASDLVHGEVMSLRTTVLGQMSEIKELQAADRR</sequence>
<accession>A0A6L2LWD1</accession>